<dbReference type="SUPFAM" id="SSF46689">
    <property type="entry name" value="Homeodomain-like"/>
    <property type="match status" value="1"/>
</dbReference>
<dbReference type="PANTHER" id="PTHR47999:SF21">
    <property type="entry name" value="TRANSCRIPTION FACTOR MYB82-LIKE"/>
    <property type="match status" value="1"/>
</dbReference>
<gene>
    <name evidence="8" type="ORF">G2W53_038578</name>
</gene>
<evidence type="ECO:0000256" key="5">
    <source>
        <dbReference type="SAM" id="MobiDB-lite"/>
    </source>
</evidence>
<feature type="compositionally biased region" description="Polar residues" evidence="5">
    <location>
        <begin position="141"/>
        <end position="152"/>
    </location>
</feature>
<dbReference type="EMBL" id="JAAIUW010000012">
    <property type="protein sequence ID" value="KAF7806417.1"/>
    <property type="molecule type" value="Genomic_DNA"/>
</dbReference>
<dbReference type="PROSITE" id="PS51294">
    <property type="entry name" value="HTH_MYB"/>
    <property type="match status" value="2"/>
</dbReference>
<evidence type="ECO:0000256" key="2">
    <source>
        <dbReference type="ARBA" id="ARBA00022737"/>
    </source>
</evidence>
<dbReference type="InterPro" id="IPR009057">
    <property type="entry name" value="Homeodomain-like_sf"/>
</dbReference>
<dbReference type="PROSITE" id="PS50090">
    <property type="entry name" value="MYB_LIKE"/>
    <property type="match status" value="2"/>
</dbReference>
<dbReference type="CDD" id="cd00167">
    <property type="entry name" value="SANT"/>
    <property type="match status" value="2"/>
</dbReference>
<evidence type="ECO:0000256" key="1">
    <source>
        <dbReference type="ARBA" id="ARBA00004123"/>
    </source>
</evidence>
<dbReference type="Gene3D" id="1.10.10.60">
    <property type="entry name" value="Homeodomain-like"/>
    <property type="match status" value="2"/>
</dbReference>
<evidence type="ECO:0000313" key="8">
    <source>
        <dbReference type="EMBL" id="KAF7806417.1"/>
    </source>
</evidence>
<feature type="region of interest" description="Disordered" evidence="5">
    <location>
        <begin position="118"/>
        <end position="152"/>
    </location>
</feature>
<name>A0A834SRZ1_9FABA</name>
<sequence length="236" mass="27306">MESKGLELKPQPKKNLWKPEEDLVLKAYIEAHGEGNWEAVSKNSGLKRGGKSCRLRWKNYLRPDIKRGSMSEEEQDLIIRLHNLLGNRWSLIAGRLPGRTDNEVKNYWNTHLNKRCLPRGKRKSNIDSNKDHQETNKKSRTTSISDFPNSTSNAETALMEARKEERSNITDYRIDETQSFDYDLDFPIVPTENNNAAFGFDEEPFMTSLDSILLFGTEAFDYGWLESNLHAQWIIP</sequence>
<evidence type="ECO:0000259" key="7">
    <source>
        <dbReference type="PROSITE" id="PS51294"/>
    </source>
</evidence>
<evidence type="ECO:0000256" key="3">
    <source>
        <dbReference type="ARBA" id="ARBA00023125"/>
    </source>
</evidence>
<dbReference type="OrthoDB" id="2143914at2759"/>
<feature type="domain" description="HTH myb-type" evidence="7">
    <location>
        <begin position="62"/>
        <end position="116"/>
    </location>
</feature>
<dbReference type="GO" id="GO:0003677">
    <property type="term" value="F:DNA binding"/>
    <property type="evidence" value="ECO:0007669"/>
    <property type="project" value="UniProtKB-KW"/>
</dbReference>
<dbReference type="InterPro" id="IPR001005">
    <property type="entry name" value="SANT/Myb"/>
</dbReference>
<evidence type="ECO:0000256" key="4">
    <source>
        <dbReference type="ARBA" id="ARBA00023242"/>
    </source>
</evidence>
<proteinExistence type="predicted"/>
<dbReference type="InterPro" id="IPR017930">
    <property type="entry name" value="Myb_dom"/>
</dbReference>
<dbReference type="InterPro" id="IPR015495">
    <property type="entry name" value="Myb_TF_plants"/>
</dbReference>
<feature type="domain" description="HTH myb-type" evidence="7">
    <location>
        <begin position="9"/>
        <end position="61"/>
    </location>
</feature>
<dbReference type="Pfam" id="PF00249">
    <property type="entry name" value="Myb_DNA-binding"/>
    <property type="match status" value="2"/>
</dbReference>
<feature type="domain" description="Myb-like" evidence="6">
    <location>
        <begin position="62"/>
        <end position="112"/>
    </location>
</feature>
<evidence type="ECO:0000259" key="6">
    <source>
        <dbReference type="PROSITE" id="PS50090"/>
    </source>
</evidence>
<dbReference type="SMART" id="SM00717">
    <property type="entry name" value="SANT"/>
    <property type="match status" value="2"/>
</dbReference>
<dbReference type="FunFam" id="1.10.10.60:FF:000001">
    <property type="entry name" value="MYB-related transcription factor"/>
    <property type="match status" value="1"/>
</dbReference>
<keyword evidence="3" id="KW-0238">DNA-binding</keyword>
<keyword evidence="2" id="KW-0677">Repeat</keyword>
<comment type="subcellular location">
    <subcellularLocation>
        <location evidence="1">Nucleus</location>
    </subcellularLocation>
</comment>
<organism evidence="8 9">
    <name type="scientific">Senna tora</name>
    <dbReference type="NCBI Taxonomy" id="362788"/>
    <lineage>
        <taxon>Eukaryota</taxon>
        <taxon>Viridiplantae</taxon>
        <taxon>Streptophyta</taxon>
        <taxon>Embryophyta</taxon>
        <taxon>Tracheophyta</taxon>
        <taxon>Spermatophyta</taxon>
        <taxon>Magnoliopsida</taxon>
        <taxon>eudicotyledons</taxon>
        <taxon>Gunneridae</taxon>
        <taxon>Pentapetalae</taxon>
        <taxon>rosids</taxon>
        <taxon>fabids</taxon>
        <taxon>Fabales</taxon>
        <taxon>Fabaceae</taxon>
        <taxon>Caesalpinioideae</taxon>
        <taxon>Cassia clade</taxon>
        <taxon>Senna</taxon>
    </lineage>
</organism>
<protein>
    <submittedName>
        <fullName evidence="8">Transcription factor MYB82-like</fullName>
    </submittedName>
</protein>
<comment type="caution">
    <text evidence="8">The sequence shown here is derived from an EMBL/GenBank/DDBJ whole genome shotgun (WGS) entry which is preliminary data.</text>
</comment>
<dbReference type="GO" id="GO:0005634">
    <property type="term" value="C:nucleus"/>
    <property type="evidence" value="ECO:0007669"/>
    <property type="project" value="UniProtKB-SubCell"/>
</dbReference>
<dbReference type="AlphaFoldDB" id="A0A834SRZ1"/>
<dbReference type="PANTHER" id="PTHR47999">
    <property type="entry name" value="TRANSCRIPTION FACTOR MYB8-RELATED-RELATED"/>
    <property type="match status" value="1"/>
</dbReference>
<dbReference type="Proteomes" id="UP000634136">
    <property type="component" value="Unassembled WGS sequence"/>
</dbReference>
<accession>A0A834SRZ1</accession>
<keyword evidence="4" id="KW-0539">Nucleus</keyword>
<feature type="compositionally biased region" description="Basic and acidic residues" evidence="5">
    <location>
        <begin position="124"/>
        <end position="137"/>
    </location>
</feature>
<evidence type="ECO:0000313" key="9">
    <source>
        <dbReference type="Proteomes" id="UP000634136"/>
    </source>
</evidence>
<feature type="domain" description="Myb-like" evidence="6">
    <location>
        <begin position="9"/>
        <end position="61"/>
    </location>
</feature>
<keyword evidence="9" id="KW-1185">Reference proteome</keyword>
<reference evidence="8" key="1">
    <citation type="submission" date="2020-09" db="EMBL/GenBank/DDBJ databases">
        <title>Genome-Enabled Discovery of Anthraquinone Biosynthesis in Senna tora.</title>
        <authorList>
            <person name="Kang S.-H."/>
            <person name="Pandey R.P."/>
            <person name="Lee C.-M."/>
            <person name="Sim J.-S."/>
            <person name="Jeong J.-T."/>
            <person name="Choi B.-S."/>
            <person name="Jung M."/>
            <person name="Ginzburg D."/>
            <person name="Zhao K."/>
            <person name="Won S.Y."/>
            <person name="Oh T.-J."/>
            <person name="Yu Y."/>
            <person name="Kim N.-H."/>
            <person name="Lee O.R."/>
            <person name="Lee T.-H."/>
            <person name="Bashyal P."/>
            <person name="Kim T.-S."/>
            <person name="Lee W.-H."/>
            <person name="Kawkins C."/>
            <person name="Kim C.-K."/>
            <person name="Kim J.S."/>
            <person name="Ahn B.O."/>
            <person name="Rhee S.Y."/>
            <person name="Sohng J.K."/>
        </authorList>
    </citation>
    <scope>NUCLEOTIDE SEQUENCE</scope>
    <source>
        <tissue evidence="8">Leaf</tissue>
    </source>
</reference>